<protein>
    <submittedName>
        <fullName evidence="1">Uncharacterized protein</fullName>
    </submittedName>
</protein>
<dbReference type="EMBL" id="JAOYFB010000002">
    <property type="protein sequence ID" value="KAK4008016.1"/>
    <property type="molecule type" value="Genomic_DNA"/>
</dbReference>
<name>A0ABQ9Z530_9CRUS</name>
<reference evidence="1 2" key="1">
    <citation type="journal article" date="2023" name="Nucleic Acids Res.">
        <title>The hologenome of Daphnia magna reveals possible DNA methylation and microbiome-mediated evolution of the host genome.</title>
        <authorList>
            <person name="Chaturvedi A."/>
            <person name="Li X."/>
            <person name="Dhandapani V."/>
            <person name="Marshall H."/>
            <person name="Kissane S."/>
            <person name="Cuenca-Cambronero M."/>
            <person name="Asole G."/>
            <person name="Calvet F."/>
            <person name="Ruiz-Romero M."/>
            <person name="Marangio P."/>
            <person name="Guigo R."/>
            <person name="Rago D."/>
            <person name="Mirbahai L."/>
            <person name="Eastwood N."/>
            <person name="Colbourne J.K."/>
            <person name="Zhou J."/>
            <person name="Mallon E."/>
            <person name="Orsini L."/>
        </authorList>
    </citation>
    <scope>NUCLEOTIDE SEQUENCE [LARGE SCALE GENOMIC DNA]</scope>
    <source>
        <strain evidence="1">LRV0_1</strain>
    </source>
</reference>
<dbReference type="Proteomes" id="UP001234178">
    <property type="component" value="Unassembled WGS sequence"/>
</dbReference>
<evidence type="ECO:0000313" key="2">
    <source>
        <dbReference type="Proteomes" id="UP001234178"/>
    </source>
</evidence>
<evidence type="ECO:0000313" key="1">
    <source>
        <dbReference type="EMBL" id="KAK4008016.1"/>
    </source>
</evidence>
<sequence>MPRRAGYDTTGLTFLIDVETLRLSCVKMRYCALPATECNEPTSHFPMFTCLNYGCEGTLVLPKIDCTKWHTIEEQQGEEMTNV</sequence>
<gene>
    <name evidence="1" type="ORF">OUZ56_013175</name>
</gene>
<accession>A0ABQ9Z530</accession>
<organism evidence="1 2">
    <name type="scientific">Daphnia magna</name>
    <dbReference type="NCBI Taxonomy" id="35525"/>
    <lineage>
        <taxon>Eukaryota</taxon>
        <taxon>Metazoa</taxon>
        <taxon>Ecdysozoa</taxon>
        <taxon>Arthropoda</taxon>
        <taxon>Crustacea</taxon>
        <taxon>Branchiopoda</taxon>
        <taxon>Diplostraca</taxon>
        <taxon>Cladocera</taxon>
        <taxon>Anomopoda</taxon>
        <taxon>Daphniidae</taxon>
        <taxon>Daphnia</taxon>
    </lineage>
</organism>
<comment type="caution">
    <text evidence="1">The sequence shown here is derived from an EMBL/GenBank/DDBJ whole genome shotgun (WGS) entry which is preliminary data.</text>
</comment>
<keyword evidence="2" id="KW-1185">Reference proteome</keyword>
<proteinExistence type="predicted"/>